<reference evidence="3 4" key="1">
    <citation type="submission" date="2015-07" db="EMBL/GenBank/DDBJ databases">
        <title>Genome sequence of Leptolinea tardivitalis DSM 16556.</title>
        <authorList>
            <person name="Hemp J."/>
            <person name="Ward L.M."/>
            <person name="Pace L.A."/>
            <person name="Fischer W.W."/>
        </authorList>
    </citation>
    <scope>NUCLEOTIDE SEQUENCE [LARGE SCALE GENOMIC DNA]</scope>
    <source>
        <strain evidence="3 4">YMTK-2</strain>
    </source>
</reference>
<evidence type="ECO:0000313" key="4">
    <source>
        <dbReference type="Proteomes" id="UP000050430"/>
    </source>
</evidence>
<dbReference type="Proteomes" id="UP000050430">
    <property type="component" value="Unassembled WGS sequence"/>
</dbReference>
<feature type="compositionally biased region" description="Pro residues" evidence="1">
    <location>
        <begin position="317"/>
        <end position="326"/>
    </location>
</feature>
<organism evidence="3 4">
    <name type="scientific">Leptolinea tardivitalis</name>
    <dbReference type="NCBI Taxonomy" id="229920"/>
    <lineage>
        <taxon>Bacteria</taxon>
        <taxon>Bacillati</taxon>
        <taxon>Chloroflexota</taxon>
        <taxon>Anaerolineae</taxon>
        <taxon>Anaerolineales</taxon>
        <taxon>Anaerolineaceae</taxon>
        <taxon>Leptolinea</taxon>
    </lineage>
</organism>
<protein>
    <recommendedName>
        <fullName evidence="5">Glucodextranase-like C-terminal domain-containing protein</fullName>
    </recommendedName>
</protein>
<name>A0A0P6X6T3_9CHLR</name>
<keyword evidence="2" id="KW-0732">Signal</keyword>
<evidence type="ECO:0000256" key="1">
    <source>
        <dbReference type="SAM" id="MobiDB-lite"/>
    </source>
</evidence>
<feature type="chain" id="PRO_5006132879" description="Glucodextranase-like C-terminal domain-containing protein" evidence="2">
    <location>
        <begin position="30"/>
        <end position="326"/>
    </location>
</feature>
<dbReference type="OrthoDB" id="173595at2"/>
<feature type="signal peptide" evidence="2">
    <location>
        <begin position="1"/>
        <end position="29"/>
    </location>
</feature>
<keyword evidence="4" id="KW-1185">Reference proteome</keyword>
<sequence>MNKWKKHLVFSALAFILAIGVVPVMNVQASGMPDNSPPSGNPDSLLIPGNPTGKEQVIYDQVNTTTADEKRAFGGDQYSVGKFERPFDKDMNYLPYLDIIKSTMQRDDPNFIYATIQLAVPVATSENEPVLYGLELDTNSDGRSEYLLLAQKPVSTDWSVAGVNVWKSSSAELALTGNDKVIPVTGSLGFDTNLFDSGKGTDTSLAWVRLDPNKPDTVQLAFKNSLVGGMKGRFVWRPVTDGASFASTLYDLNVSFTLEQAGSPLKDSQYYPLKEVYAVDNTCRVASGYDATGYEPGLCPLPPPPEKPDKPKSNPAPRQPPPDIIG</sequence>
<accession>A0A0P6X6T3</accession>
<gene>
    <name evidence="3" type="ORF">ADM99_00155</name>
</gene>
<dbReference type="EMBL" id="LGCK01000001">
    <property type="protein sequence ID" value="KPL75079.1"/>
    <property type="molecule type" value="Genomic_DNA"/>
</dbReference>
<evidence type="ECO:0000256" key="2">
    <source>
        <dbReference type="SAM" id="SignalP"/>
    </source>
</evidence>
<evidence type="ECO:0008006" key="5">
    <source>
        <dbReference type="Google" id="ProtNLM"/>
    </source>
</evidence>
<dbReference type="RefSeq" id="WP_062420720.1">
    <property type="nucleotide sequence ID" value="NZ_BBYA01000003.1"/>
</dbReference>
<evidence type="ECO:0000313" key="3">
    <source>
        <dbReference type="EMBL" id="KPL75079.1"/>
    </source>
</evidence>
<proteinExistence type="predicted"/>
<dbReference type="AlphaFoldDB" id="A0A0P6X6T3"/>
<feature type="region of interest" description="Disordered" evidence="1">
    <location>
        <begin position="294"/>
        <end position="326"/>
    </location>
</feature>
<dbReference type="STRING" id="229920.ADM99_00155"/>
<comment type="caution">
    <text evidence="3">The sequence shown here is derived from an EMBL/GenBank/DDBJ whole genome shotgun (WGS) entry which is preliminary data.</text>
</comment>